<sequence>MVGYHRETHHFREEMPTKEFTAPQHTRFILPPIHPTKSSLRCVGGIFLFHK</sequence>
<dbReference type="BioCyc" id="FCF748224-HMP:GTSS-2213-MONOMER"/>
<accession>E2ZJS2</accession>
<organism evidence="1 2">
    <name type="scientific">Faecalibacterium cf. prausnitzii KLE1255</name>
    <dbReference type="NCBI Taxonomy" id="748224"/>
    <lineage>
        <taxon>Bacteria</taxon>
        <taxon>Bacillati</taxon>
        <taxon>Bacillota</taxon>
        <taxon>Clostridia</taxon>
        <taxon>Eubacteriales</taxon>
        <taxon>Oscillospiraceae</taxon>
        <taxon>Faecalibacterium</taxon>
    </lineage>
</organism>
<dbReference type="STRING" id="748224.HMPREF9436_01921"/>
<evidence type="ECO:0000313" key="2">
    <source>
        <dbReference type="Proteomes" id="UP000006028"/>
    </source>
</evidence>
<dbReference type="EMBL" id="AECU01000158">
    <property type="protein sequence ID" value="EFQ06611.1"/>
    <property type="molecule type" value="Genomic_DNA"/>
</dbReference>
<protein>
    <submittedName>
        <fullName evidence="1">Uncharacterized protein</fullName>
    </submittedName>
</protein>
<name>E2ZJS2_9FIRM</name>
<dbReference type="AlphaFoldDB" id="E2ZJS2"/>
<proteinExistence type="predicted"/>
<dbReference type="HOGENOM" id="CLU_3098984_0_0_9"/>
<comment type="caution">
    <text evidence="1">The sequence shown here is derived from an EMBL/GenBank/DDBJ whole genome shotgun (WGS) entry which is preliminary data.</text>
</comment>
<evidence type="ECO:0000313" key="1">
    <source>
        <dbReference type="EMBL" id="EFQ06611.1"/>
    </source>
</evidence>
<dbReference type="Proteomes" id="UP000006028">
    <property type="component" value="Unassembled WGS sequence"/>
</dbReference>
<gene>
    <name evidence="1" type="ORF">HMPREF9436_01921</name>
</gene>
<reference evidence="1 2" key="1">
    <citation type="submission" date="2010-08" db="EMBL/GenBank/DDBJ databases">
        <authorList>
            <person name="Weinstock G."/>
            <person name="Sodergren E."/>
            <person name="Clifton S."/>
            <person name="Fulton L."/>
            <person name="Fulton B."/>
            <person name="Courtney L."/>
            <person name="Fronick C."/>
            <person name="Harrison M."/>
            <person name="Strong C."/>
            <person name="Farmer C."/>
            <person name="Delahaunty K."/>
            <person name="Markovic C."/>
            <person name="Hall O."/>
            <person name="Minx P."/>
            <person name="Tomlinson C."/>
            <person name="Mitreva M."/>
            <person name="Hou S."/>
            <person name="Chen J."/>
            <person name="Wollam A."/>
            <person name="Pepin K.H."/>
            <person name="Johnson M."/>
            <person name="Bhonagiri V."/>
            <person name="Zhang X."/>
            <person name="Suruliraj S."/>
            <person name="Warren W."/>
            <person name="Chinwalla A."/>
            <person name="Mardis E.R."/>
            <person name="Wilson R.K."/>
        </authorList>
    </citation>
    <scope>NUCLEOTIDE SEQUENCE [LARGE SCALE GENOMIC DNA]</scope>
    <source>
        <strain evidence="1 2">KLE1255</strain>
    </source>
</reference>